<gene>
    <name evidence="1" type="ORF">ANI02nite_27420</name>
</gene>
<keyword evidence="2" id="KW-1185">Reference proteome</keyword>
<dbReference type="RefSeq" id="WP_051292326.1">
    <property type="nucleotide sequence ID" value="NZ_AUBI01000012.1"/>
</dbReference>
<comment type="caution">
    <text evidence="1">The sequence shown here is derived from an EMBL/GenBank/DDBJ whole genome shotgun (WGS) entry which is preliminary data.</text>
</comment>
<sequence>MARSLSSLGGRRVSLAYDRSVRRVDKDGHLFVETCTLSSAVISEYWGWEIPDAGRLGFEPDRMYRLYRDADALRASADTLNGKPIMMEHITSTADAHPKDQVIGAVGSDVHFDFPRLVGSLSFWAPEAISAIQSGKMRSVSAGYRYRAIREAGFLNGEPYDGVMTDIHFNHLALVAAPRVPDAVIGDSLPSMDFKKMATDLENIIQERMDFLRDPSSAPDREQFNASWLAKLDAALGVSAPETAMDRRPAVRGLSSNTGWRSSTTPLAGVLAPASRIKVL</sequence>
<evidence type="ECO:0000313" key="2">
    <source>
        <dbReference type="Proteomes" id="UP000321635"/>
    </source>
</evidence>
<dbReference type="InterPro" id="IPR016913">
    <property type="entry name" value="UCP029215"/>
</dbReference>
<dbReference type="Pfam" id="PF09979">
    <property type="entry name" value="DUF2213"/>
    <property type="match status" value="1"/>
</dbReference>
<reference evidence="1 2" key="1">
    <citation type="submission" date="2019-07" db="EMBL/GenBank/DDBJ databases">
        <title>Whole genome shotgun sequence of Acetobacter nitrogenifigens NBRC 105050.</title>
        <authorList>
            <person name="Hosoyama A."/>
            <person name="Uohara A."/>
            <person name="Ohji S."/>
            <person name="Ichikawa N."/>
        </authorList>
    </citation>
    <scope>NUCLEOTIDE SEQUENCE [LARGE SCALE GENOMIC DNA]</scope>
    <source>
        <strain evidence="1 2">NBRC 105050</strain>
    </source>
</reference>
<name>A0A511XD28_9PROT</name>
<proteinExistence type="predicted"/>
<evidence type="ECO:0000313" key="1">
    <source>
        <dbReference type="EMBL" id="GEN60858.1"/>
    </source>
</evidence>
<protein>
    <submittedName>
        <fullName evidence="1">Uncharacterized protein</fullName>
    </submittedName>
</protein>
<dbReference type="STRING" id="1120919.GCA_000429165_02849"/>
<dbReference type="AlphaFoldDB" id="A0A511XD28"/>
<dbReference type="EMBL" id="BJYF01000021">
    <property type="protein sequence ID" value="GEN60858.1"/>
    <property type="molecule type" value="Genomic_DNA"/>
</dbReference>
<organism evidence="1 2">
    <name type="scientific">Acetobacter nitrogenifigens DSM 23921 = NBRC 105050</name>
    <dbReference type="NCBI Taxonomy" id="1120919"/>
    <lineage>
        <taxon>Bacteria</taxon>
        <taxon>Pseudomonadati</taxon>
        <taxon>Pseudomonadota</taxon>
        <taxon>Alphaproteobacteria</taxon>
        <taxon>Acetobacterales</taxon>
        <taxon>Acetobacteraceae</taxon>
        <taxon>Acetobacter</taxon>
    </lineage>
</organism>
<dbReference type="Proteomes" id="UP000321635">
    <property type="component" value="Unassembled WGS sequence"/>
</dbReference>
<accession>A0A511XD28</accession>